<name>A0A7X0CGL2_9BURK</name>
<feature type="region of interest" description="Disordered" evidence="1">
    <location>
        <begin position="171"/>
        <end position="230"/>
    </location>
</feature>
<keyword evidence="2" id="KW-1133">Transmembrane helix</keyword>
<feature type="domain" description="PEGA" evidence="3">
    <location>
        <begin position="373"/>
        <end position="427"/>
    </location>
</feature>
<proteinExistence type="predicted"/>
<dbReference type="RefSeq" id="WP_183558152.1">
    <property type="nucleotide sequence ID" value="NZ_JACHBX010000006.1"/>
</dbReference>
<feature type="compositionally biased region" description="Pro residues" evidence="1">
    <location>
        <begin position="173"/>
        <end position="226"/>
    </location>
</feature>
<comment type="caution">
    <text evidence="4">The sequence shown here is derived from an EMBL/GenBank/DDBJ whole genome shotgun (WGS) entry which is preliminary data.</text>
</comment>
<keyword evidence="5" id="KW-1185">Reference proteome</keyword>
<dbReference type="InterPro" id="IPR011009">
    <property type="entry name" value="Kinase-like_dom_sf"/>
</dbReference>
<dbReference type="Proteomes" id="UP000540787">
    <property type="component" value="Unassembled WGS sequence"/>
</dbReference>
<evidence type="ECO:0000256" key="2">
    <source>
        <dbReference type="SAM" id="Phobius"/>
    </source>
</evidence>
<accession>A0A7X0CGL2</accession>
<keyword evidence="2" id="KW-0812">Transmembrane</keyword>
<sequence>MNPSTPPQQLDGRTVRDIVEYNHEIVSEPWCRRIIRQVLQSLEVQYGMNVPHRRITPDSLHILEAGDPMLVPGYSELPDTAVPADYEARDLYDLAAVMHYAISQELAPVAQLRTLGLTDYSEGFLAALDRCLSPDPAVRPQTIEQMRGLLGIAVIAPKPAISLPPIDDEPVTPVMPLPTPAPALTPAPTPAPPPTPEPVRAPEPVVAPKPAPAAPAPSPAPAPGPLPMRAAANASTPMAPAAAPVAARRTRTRWPLIIGAIVLILAALAALFALMPQADLSVMKDRSALPATPEAPIPAAAPAPLVTLAEEPAQPDAPVIDETEPRAATTTPPPAKPDVAVPPTAVRLAPQGTPPEAAIAGTTYKLLIQPWGTIVVDGVERGATPPLKHITLPPGEHTIRIVNPGFPEHTVTVQSVEGQSGTIELDFTEEKTP</sequence>
<evidence type="ECO:0000259" key="3">
    <source>
        <dbReference type="Pfam" id="PF08308"/>
    </source>
</evidence>
<dbReference type="Pfam" id="PF08308">
    <property type="entry name" value="PEGA"/>
    <property type="match status" value="1"/>
</dbReference>
<gene>
    <name evidence="4" type="ORF">HD842_004613</name>
</gene>
<evidence type="ECO:0000313" key="4">
    <source>
        <dbReference type="EMBL" id="MBB6136435.1"/>
    </source>
</evidence>
<evidence type="ECO:0000313" key="5">
    <source>
        <dbReference type="Proteomes" id="UP000540787"/>
    </source>
</evidence>
<organism evidence="4 5">
    <name type="scientific">Massilia aurea</name>
    <dbReference type="NCBI Taxonomy" id="373040"/>
    <lineage>
        <taxon>Bacteria</taxon>
        <taxon>Pseudomonadati</taxon>
        <taxon>Pseudomonadota</taxon>
        <taxon>Betaproteobacteria</taxon>
        <taxon>Burkholderiales</taxon>
        <taxon>Oxalobacteraceae</taxon>
        <taxon>Telluria group</taxon>
        <taxon>Massilia</taxon>
    </lineage>
</organism>
<feature type="transmembrane region" description="Helical" evidence="2">
    <location>
        <begin position="254"/>
        <end position="274"/>
    </location>
</feature>
<keyword evidence="2" id="KW-0472">Membrane</keyword>
<dbReference type="SUPFAM" id="SSF56112">
    <property type="entry name" value="Protein kinase-like (PK-like)"/>
    <property type="match status" value="1"/>
</dbReference>
<evidence type="ECO:0000256" key="1">
    <source>
        <dbReference type="SAM" id="MobiDB-lite"/>
    </source>
</evidence>
<protein>
    <recommendedName>
        <fullName evidence="3">PEGA domain-containing protein</fullName>
    </recommendedName>
</protein>
<dbReference type="EMBL" id="JACHBX010000006">
    <property type="protein sequence ID" value="MBB6136435.1"/>
    <property type="molecule type" value="Genomic_DNA"/>
</dbReference>
<dbReference type="AlphaFoldDB" id="A0A7X0CGL2"/>
<dbReference type="InterPro" id="IPR013229">
    <property type="entry name" value="PEGA"/>
</dbReference>
<reference evidence="4 5" key="1">
    <citation type="submission" date="2020-08" db="EMBL/GenBank/DDBJ databases">
        <title>The Agave Microbiome: Exploring the role of microbial communities in plant adaptations to desert environments.</title>
        <authorList>
            <person name="Partida-Martinez L.P."/>
        </authorList>
    </citation>
    <scope>NUCLEOTIDE SEQUENCE [LARGE SCALE GENOMIC DNA]</scope>
    <source>
        <strain evidence="4 5">AT3.2</strain>
    </source>
</reference>